<dbReference type="PROSITE" id="PS50110">
    <property type="entry name" value="RESPONSE_REGULATORY"/>
    <property type="match status" value="1"/>
</dbReference>
<evidence type="ECO:0000256" key="2">
    <source>
        <dbReference type="ARBA" id="ARBA00012438"/>
    </source>
</evidence>
<keyword evidence="7" id="KW-0175">Coiled coil</keyword>
<dbReference type="Gene3D" id="3.30.565.10">
    <property type="entry name" value="Histidine kinase-like ATPase, C-terminal domain"/>
    <property type="match status" value="1"/>
</dbReference>
<evidence type="ECO:0000256" key="3">
    <source>
        <dbReference type="ARBA" id="ARBA00022553"/>
    </source>
</evidence>
<dbReference type="SUPFAM" id="SSF55874">
    <property type="entry name" value="ATPase domain of HSP90 chaperone/DNA topoisomerase II/histidine kinase"/>
    <property type="match status" value="1"/>
</dbReference>
<dbReference type="SUPFAM" id="SSF52172">
    <property type="entry name" value="CheY-like"/>
    <property type="match status" value="1"/>
</dbReference>
<dbReference type="InterPro" id="IPR036594">
    <property type="entry name" value="Meth_synthase_dom"/>
</dbReference>
<evidence type="ECO:0000259" key="10">
    <source>
        <dbReference type="PROSITE" id="PS51332"/>
    </source>
</evidence>
<comment type="catalytic activity">
    <reaction evidence="1">
        <text>ATP + protein L-histidine = ADP + protein N-phospho-L-histidine.</text>
        <dbReference type="EC" id="2.7.13.3"/>
    </reaction>
</comment>
<feature type="coiled-coil region" evidence="7">
    <location>
        <begin position="386"/>
        <end position="420"/>
    </location>
</feature>
<dbReference type="EMBL" id="BAABRO010000001">
    <property type="protein sequence ID" value="GAA5505188.1"/>
    <property type="molecule type" value="Genomic_DNA"/>
</dbReference>
<dbReference type="Gene3D" id="3.40.50.280">
    <property type="entry name" value="Cobalamin-binding domain"/>
    <property type="match status" value="1"/>
</dbReference>
<accession>A0ABP9VM05</accession>
<organism evidence="11 12">
    <name type="scientific">Novipirellula caenicola</name>
    <dbReference type="NCBI Taxonomy" id="1536901"/>
    <lineage>
        <taxon>Bacteria</taxon>
        <taxon>Pseudomonadati</taxon>
        <taxon>Planctomycetota</taxon>
        <taxon>Planctomycetia</taxon>
        <taxon>Pirellulales</taxon>
        <taxon>Pirellulaceae</taxon>
        <taxon>Novipirellula</taxon>
    </lineage>
</organism>
<dbReference type="Pfam" id="PF02518">
    <property type="entry name" value="HATPase_c"/>
    <property type="match status" value="1"/>
</dbReference>
<dbReference type="InterPro" id="IPR001789">
    <property type="entry name" value="Sig_transdc_resp-reg_receiver"/>
</dbReference>
<dbReference type="Gene3D" id="1.10.1240.10">
    <property type="entry name" value="Methionine synthase domain"/>
    <property type="match status" value="1"/>
</dbReference>
<evidence type="ECO:0000259" key="8">
    <source>
        <dbReference type="PROSITE" id="PS50109"/>
    </source>
</evidence>
<dbReference type="PROSITE" id="PS51332">
    <property type="entry name" value="B12_BINDING"/>
    <property type="match status" value="1"/>
</dbReference>
<evidence type="ECO:0000256" key="7">
    <source>
        <dbReference type="SAM" id="Coils"/>
    </source>
</evidence>
<keyword evidence="12" id="KW-1185">Reference proteome</keyword>
<dbReference type="PANTHER" id="PTHR43047">
    <property type="entry name" value="TWO-COMPONENT HISTIDINE PROTEIN KINASE"/>
    <property type="match status" value="1"/>
</dbReference>
<evidence type="ECO:0000256" key="4">
    <source>
        <dbReference type="ARBA" id="ARBA00022679"/>
    </source>
</evidence>
<dbReference type="CDD" id="cd00075">
    <property type="entry name" value="HATPase"/>
    <property type="match status" value="1"/>
</dbReference>
<dbReference type="InterPro" id="IPR003661">
    <property type="entry name" value="HisK_dim/P_dom"/>
</dbReference>
<dbReference type="PRINTS" id="PR00344">
    <property type="entry name" value="BCTRLSENSOR"/>
</dbReference>
<protein>
    <recommendedName>
        <fullName evidence="2">histidine kinase</fullName>
        <ecNumber evidence="2">2.7.13.3</ecNumber>
    </recommendedName>
</protein>
<keyword evidence="3 6" id="KW-0597">Phosphoprotein</keyword>
<dbReference type="InterPro" id="IPR003759">
    <property type="entry name" value="Cbl-bd_cap"/>
</dbReference>
<dbReference type="Pfam" id="PF02310">
    <property type="entry name" value="B12-binding"/>
    <property type="match status" value="1"/>
</dbReference>
<dbReference type="Proteomes" id="UP001416858">
    <property type="component" value="Unassembled WGS sequence"/>
</dbReference>
<dbReference type="GO" id="GO:0016301">
    <property type="term" value="F:kinase activity"/>
    <property type="evidence" value="ECO:0007669"/>
    <property type="project" value="UniProtKB-KW"/>
</dbReference>
<dbReference type="InterPro" id="IPR036890">
    <property type="entry name" value="HATPase_C_sf"/>
</dbReference>
<sequence>MLPISQITAKSLCEGRRALADRIHDRMLSGGPSETNPLRLAAELESHITVLAACIEFTSPRLLEDYIRWAMRLPRSVSPYQWDIRQSFETIRDVVRAHNQRDVGELVSRYVDHSFAASDSRGEPALVPPRPSSRSEFSELRQTYLAALLDSRRKDAVQLIMNAVESGTEIRAIYLHVLQPTQHELGRLWESGKISVAQEHYCTASTQFVMSQIQPYLLNDKITPKSLVATCVGDELHEVGLRIITDLFEVSGWDTVYLGANIPAEAIAESVAANNARVLAISTTMTQHLFGLSEVIAEVRKRPECKDVRILVGGYPFNVDPFLWRRTGADASANDAIDAIEIAERLWGDDQPEIETTLSTNIKHDAATFTEGLTTDDDLSRINNHLVTLQRDLHKANVRLMALNEDNQNKAIELQRASQRKDEFMAMLAHELRGPLAPLTYAASLLQLEPLDANVLQDVRETISRQLQQMTYLINDLLETARVAHGKIELRREKVFFREILNRALEIVRPLVKDKAQNLHIDHTHDLELLDVDIVRLTQVLANLLTNASKYTDEKGSIWVSTSHLRDRFVITVRDNGIGISEETLPDVFSTFTQEQRSKDYAKGGLGLGLSLVKQLIELHGGSVNASSAGPGRGSVFSVSVPVVQPSATADAGGGSLTPDSEIRAAGRTGQRVLVVDDTAGSAKITALLLKKLGFDPHIASDGATAIKRFAELSPQIVLLDLTLPDMSGFSVAQQIRRETALENVLIVALTGHSDQKHRSLATESGFDEYFVKPVDIHVLKRLGDQASQKSAGSGS</sequence>
<dbReference type="InterPro" id="IPR004358">
    <property type="entry name" value="Sig_transdc_His_kin-like_C"/>
</dbReference>
<dbReference type="PROSITE" id="PS50109">
    <property type="entry name" value="HIS_KIN"/>
    <property type="match status" value="1"/>
</dbReference>
<evidence type="ECO:0000256" key="5">
    <source>
        <dbReference type="ARBA" id="ARBA00022777"/>
    </source>
</evidence>
<keyword evidence="5 11" id="KW-0418">Kinase</keyword>
<dbReference type="InterPro" id="IPR011006">
    <property type="entry name" value="CheY-like_superfamily"/>
</dbReference>
<evidence type="ECO:0000259" key="9">
    <source>
        <dbReference type="PROSITE" id="PS50110"/>
    </source>
</evidence>
<evidence type="ECO:0000313" key="12">
    <source>
        <dbReference type="Proteomes" id="UP001416858"/>
    </source>
</evidence>
<dbReference type="Gene3D" id="3.40.50.2300">
    <property type="match status" value="1"/>
</dbReference>
<dbReference type="SUPFAM" id="SSF47384">
    <property type="entry name" value="Homodimeric domain of signal transducing histidine kinase"/>
    <property type="match status" value="1"/>
</dbReference>
<dbReference type="Pfam" id="PF00512">
    <property type="entry name" value="HisKA"/>
    <property type="match status" value="1"/>
</dbReference>
<dbReference type="InterPro" id="IPR036097">
    <property type="entry name" value="HisK_dim/P_sf"/>
</dbReference>
<dbReference type="InterPro" id="IPR006158">
    <property type="entry name" value="Cobalamin-bd"/>
</dbReference>
<dbReference type="Pfam" id="PF00072">
    <property type="entry name" value="Response_reg"/>
    <property type="match status" value="1"/>
</dbReference>
<dbReference type="RefSeq" id="WP_345682261.1">
    <property type="nucleotide sequence ID" value="NZ_BAABRO010000001.1"/>
</dbReference>
<dbReference type="InterPro" id="IPR036724">
    <property type="entry name" value="Cobalamin-bd_sf"/>
</dbReference>
<evidence type="ECO:0000313" key="11">
    <source>
        <dbReference type="EMBL" id="GAA5505188.1"/>
    </source>
</evidence>
<keyword evidence="4" id="KW-0808">Transferase</keyword>
<comment type="caution">
    <text evidence="11">The sequence shown here is derived from an EMBL/GenBank/DDBJ whole genome shotgun (WGS) entry which is preliminary data.</text>
</comment>
<feature type="domain" description="B12-binding" evidence="10">
    <location>
        <begin position="224"/>
        <end position="357"/>
    </location>
</feature>
<dbReference type="Gene3D" id="1.10.287.130">
    <property type="match status" value="1"/>
</dbReference>
<dbReference type="EC" id="2.7.13.3" evidence="2"/>
<proteinExistence type="predicted"/>
<dbReference type="SMART" id="SM00448">
    <property type="entry name" value="REC"/>
    <property type="match status" value="1"/>
</dbReference>
<dbReference type="SMART" id="SM00388">
    <property type="entry name" value="HisKA"/>
    <property type="match status" value="1"/>
</dbReference>
<dbReference type="SUPFAM" id="SSF52242">
    <property type="entry name" value="Cobalamin (vitamin B12)-binding domain"/>
    <property type="match status" value="1"/>
</dbReference>
<dbReference type="InterPro" id="IPR005467">
    <property type="entry name" value="His_kinase_dom"/>
</dbReference>
<dbReference type="PANTHER" id="PTHR43047:SF72">
    <property type="entry name" value="OSMOSENSING HISTIDINE PROTEIN KINASE SLN1"/>
    <property type="match status" value="1"/>
</dbReference>
<gene>
    <name evidence="11" type="primary">rcsC_4</name>
    <name evidence="11" type="ORF">Rcae01_00629</name>
</gene>
<dbReference type="InterPro" id="IPR003594">
    <property type="entry name" value="HATPase_dom"/>
</dbReference>
<feature type="domain" description="Response regulatory" evidence="9">
    <location>
        <begin position="672"/>
        <end position="788"/>
    </location>
</feature>
<feature type="domain" description="Histidine kinase" evidence="8">
    <location>
        <begin position="427"/>
        <end position="645"/>
    </location>
</feature>
<evidence type="ECO:0000256" key="6">
    <source>
        <dbReference type="PROSITE-ProRule" id="PRU00169"/>
    </source>
</evidence>
<dbReference type="Pfam" id="PF02607">
    <property type="entry name" value="B12-binding_2"/>
    <property type="match status" value="1"/>
</dbReference>
<dbReference type="CDD" id="cd00082">
    <property type="entry name" value="HisKA"/>
    <property type="match status" value="1"/>
</dbReference>
<reference evidence="11 12" key="1">
    <citation type="submission" date="2024-02" db="EMBL/GenBank/DDBJ databases">
        <title>Rhodopirellula caenicola NBRC 110016.</title>
        <authorList>
            <person name="Ichikawa N."/>
            <person name="Katano-Makiyama Y."/>
            <person name="Hidaka K."/>
        </authorList>
    </citation>
    <scope>NUCLEOTIDE SEQUENCE [LARGE SCALE GENOMIC DNA]</scope>
    <source>
        <strain evidence="11 12">NBRC 110016</strain>
    </source>
</reference>
<dbReference type="SMART" id="SM00387">
    <property type="entry name" value="HATPase_c"/>
    <property type="match status" value="1"/>
</dbReference>
<evidence type="ECO:0000256" key="1">
    <source>
        <dbReference type="ARBA" id="ARBA00000085"/>
    </source>
</evidence>
<feature type="modified residue" description="4-aspartylphosphate" evidence="6">
    <location>
        <position position="721"/>
    </location>
</feature>
<name>A0ABP9VM05_9BACT</name>